<keyword evidence="1" id="KW-0472">Membrane</keyword>
<dbReference type="InterPro" id="IPR025339">
    <property type="entry name" value="DUF4245"/>
</dbReference>
<dbReference type="EMBL" id="JBHLTC010000019">
    <property type="protein sequence ID" value="MFC0625924.1"/>
    <property type="molecule type" value="Genomic_DNA"/>
</dbReference>
<protein>
    <submittedName>
        <fullName evidence="2">DUF4245 domain-containing protein</fullName>
    </submittedName>
</protein>
<evidence type="ECO:0000313" key="2">
    <source>
        <dbReference type="EMBL" id="MFC0625924.1"/>
    </source>
</evidence>
<reference evidence="2 3" key="1">
    <citation type="submission" date="2024-09" db="EMBL/GenBank/DDBJ databases">
        <authorList>
            <person name="Sun Q."/>
            <person name="Mori K."/>
        </authorList>
    </citation>
    <scope>NUCLEOTIDE SEQUENCE [LARGE SCALE GENOMIC DNA]</scope>
    <source>
        <strain evidence="2 3">CGMCC 1.15906</strain>
    </source>
</reference>
<name>A0ABV6QMR0_9ACTN</name>
<proteinExistence type="predicted"/>
<comment type="caution">
    <text evidence="2">The sequence shown here is derived from an EMBL/GenBank/DDBJ whole genome shotgun (WGS) entry which is preliminary data.</text>
</comment>
<keyword evidence="3" id="KW-1185">Reference proteome</keyword>
<accession>A0ABV6QMR0</accession>
<dbReference type="Pfam" id="PF14030">
    <property type="entry name" value="DUF4245"/>
    <property type="match status" value="1"/>
</dbReference>
<evidence type="ECO:0000256" key="1">
    <source>
        <dbReference type="SAM" id="Phobius"/>
    </source>
</evidence>
<evidence type="ECO:0000313" key="3">
    <source>
        <dbReference type="Proteomes" id="UP001589890"/>
    </source>
</evidence>
<dbReference type="RefSeq" id="WP_380048863.1">
    <property type="nucleotide sequence ID" value="NZ_JBHLTC010000019.1"/>
</dbReference>
<feature type="transmembrane region" description="Helical" evidence="1">
    <location>
        <begin position="35"/>
        <end position="54"/>
    </location>
</feature>
<keyword evidence="1" id="KW-0812">Transmembrane</keyword>
<dbReference type="Proteomes" id="UP001589890">
    <property type="component" value="Unassembled WGS sequence"/>
</dbReference>
<sequence>MSSTDNEAARVRAEALAARAQSKADRAKYRTMRNMVWSMLACLGVVAFIAAVTWRPHEEKIRAVDYSNHLAEGRKLASWLKAPEPMPTDWQATSVELRAPEQSPITWHLGIITNEKKYVGLEQSNMAPRKFLSEELGKTEDDGVSTVNGATWQRKALLDRENEHAIILAGTGVTTIIVGNAGYPALETLAATLR</sequence>
<organism evidence="2 3">
    <name type="scientific">Kribbella deserti</name>
    <dbReference type="NCBI Taxonomy" id="1926257"/>
    <lineage>
        <taxon>Bacteria</taxon>
        <taxon>Bacillati</taxon>
        <taxon>Actinomycetota</taxon>
        <taxon>Actinomycetes</taxon>
        <taxon>Propionibacteriales</taxon>
        <taxon>Kribbellaceae</taxon>
        <taxon>Kribbella</taxon>
    </lineage>
</organism>
<keyword evidence="1" id="KW-1133">Transmembrane helix</keyword>
<gene>
    <name evidence="2" type="ORF">ACFFGN_17735</name>
</gene>